<name>A0A1G6UKD4_9BACT</name>
<dbReference type="AlphaFoldDB" id="A0A1G6UKD4"/>
<accession>A0A1G6UKD4</accession>
<organism evidence="1 2">
    <name type="scientific">Algoriphagus faecimaris</name>
    <dbReference type="NCBI Taxonomy" id="686796"/>
    <lineage>
        <taxon>Bacteria</taxon>
        <taxon>Pseudomonadati</taxon>
        <taxon>Bacteroidota</taxon>
        <taxon>Cytophagia</taxon>
        <taxon>Cytophagales</taxon>
        <taxon>Cyclobacteriaceae</taxon>
        <taxon>Algoriphagus</taxon>
    </lineage>
</organism>
<reference evidence="2" key="1">
    <citation type="submission" date="2016-10" db="EMBL/GenBank/DDBJ databases">
        <authorList>
            <person name="Varghese N."/>
            <person name="Submissions S."/>
        </authorList>
    </citation>
    <scope>NUCLEOTIDE SEQUENCE [LARGE SCALE GENOMIC DNA]</scope>
    <source>
        <strain evidence="2">DSM 23095</strain>
    </source>
</reference>
<evidence type="ECO:0000313" key="2">
    <source>
        <dbReference type="Proteomes" id="UP000199060"/>
    </source>
</evidence>
<keyword evidence="2" id="KW-1185">Reference proteome</keyword>
<gene>
    <name evidence="1" type="ORF">SAMN04488104_102854</name>
</gene>
<sequence length="88" mass="9824">MNTIVDELMNRRTDGEYDEVLGQNDQRFWIDISAEGATPLLAPYEAAKNELRNAGYRGMSVLPALARGFIGNLDANASKMETIIYSLR</sequence>
<evidence type="ECO:0000313" key="1">
    <source>
        <dbReference type="EMBL" id="SDD40985.1"/>
    </source>
</evidence>
<dbReference type="Proteomes" id="UP000199060">
    <property type="component" value="Unassembled WGS sequence"/>
</dbReference>
<proteinExistence type="predicted"/>
<dbReference type="EMBL" id="FNAC01000028">
    <property type="protein sequence ID" value="SDD40985.1"/>
    <property type="molecule type" value="Genomic_DNA"/>
</dbReference>
<protein>
    <submittedName>
        <fullName evidence="1">Uncharacterized protein</fullName>
    </submittedName>
</protein>
<dbReference type="RefSeq" id="WP_087940077.1">
    <property type="nucleotide sequence ID" value="NZ_FNAC01000028.1"/>
</dbReference>